<dbReference type="EMBL" id="LSDK01000030">
    <property type="protein sequence ID" value="KXB77658.1"/>
    <property type="molecule type" value="Genomic_DNA"/>
</dbReference>
<sequence length="66" mass="7948">MWIFGLTYLVFKTTYIDRRKPLREGDFPFTRRSLFPLLDKRNTRDKAKGLPDLFGEAYREAKHTRP</sequence>
<protein>
    <submittedName>
        <fullName evidence="1">Uncharacterized protein</fullName>
    </submittedName>
</protein>
<comment type="caution">
    <text evidence="1">The sequence shown here is derived from an EMBL/GenBank/DDBJ whole genome shotgun (WGS) entry which is preliminary data.</text>
</comment>
<gene>
    <name evidence="1" type="ORF">HMPREF3185_00415</name>
</gene>
<dbReference type="Proteomes" id="UP000070224">
    <property type="component" value="Unassembled WGS sequence"/>
</dbReference>
<reference evidence="2" key="1">
    <citation type="submission" date="2016-01" db="EMBL/GenBank/DDBJ databases">
        <authorList>
            <person name="Mitreva M."/>
            <person name="Pepin K.H."/>
            <person name="Mihindukulasuriya K.A."/>
            <person name="Fulton R."/>
            <person name="Fronick C."/>
            <person name="O'Laughlin M."/>
            <person name="Miner T."/>
            <person name="Herter B."/>
            <person name="Rosa B.A."/>
            <person name="Cordes M."/>
            <person name="Tomlinson C."/>
            <person name="Wollam A."/>
            <person name="Palsikar V.B."/>
            <person name="Mardis E.R."/>
            <person name="Wilson R.K."/>
        </authorList>
    </citation>
    <scope>NUCLEOTIDE SEQUENCE [LARGE SCALE GENOMIC DNA]</scope>
    <source>
        <strain evidence="2">KA00683</strain>
    </source>
</reference>
<organism evidence="1 2">
    <name type="scientific">Porphyromonas somerae</name>
    <dbReference type="NCBI Taxonomy" id="322095"/>
    <lineage>
        <taxon>Bacteria</taxon>
        <taxon>Pseudomonadati</taxon>
        <taxon>Bacteroidota</taxon>
        <taxon>Bacteroidia</taxon>
        <taxon>Bacteroidales</taxon>
        <taxon>Porphyromonadaceae</taxon>
        <taxon>Porphyromonas</taxon>
    </lineage>
</organism>
<accession>A0A134BCI9</accession>
<dbReference type="AlphaFoldDB" id="A0A134BCI9"/>
<dbReference type="STRING" id="322095.HMPREF3185_00415"/>
<evidence type="ECO:0000313" key="2">
    <source>
        <dbReference type="Proteomes" id="UP000070224"/>
    </source>
</evidence>
<dbReference type="PATRIC" id="fig|322095.3.peg.410"/>
<name>A0A134BCI9_9PORP</name>
<proteinExistence type="predicted"/>
<evidence type="ECO:0000313" key="1">
    <source>
        <dbReference type="EMBL" id="KXB77658.1"/>
    </source>
</evidence>
<keyword evidence="2" id="KW-1185">Reference proteome</keyword>